<dbReference type="AlphaFoldDB" id="A0A9K3N4A3"/>
<dbReference type="Proteomes" id="UP000215914">
    <property type="component" value="Unassembled WGS sequence"/>
</dbReference>
<accession>A0A9K3N4A3</accession>
<keyword evidence="2" id="KW-1185">Reference proteome</keyword>
<evidence type="ECO:0000313" key="1">
    <source>
        <dbReference type="EMBL" id="KAF5786215.1"/>
    </source>
</evidence>
<dbReference type="EMBL" id="MNCJ02000325">
    <property type="protein sequence ID" value="KAF5786215.1"/>
    <property type="molecule type" value="Genomic_DNA"/>
</dbReference>
<organism evidence="1 2">
    <name type="scientific">Helianthus annuus</name>
    <name type="common">Common sunflower</name>
    <dbReference type="NCBI Taxonomy" id="4232"/>
    <lineage>
        <taxon>Eukaryota</taxon>
        <taxon>Viridiplantae</taxon>
        <taxon>Streptophyta</taxon>
        <taxon>Embryophyta</taxon>
        <taxon>Tracheophyta</taxon>
        <taxon>Spermatophyta</taxon>
        <taxon>Magnoliopsida</taxon>
        <taxon>eudicotyledons</taxon>
        <taxon>Gunneridae</taxon>
        <taxon>Pentapetalae</taxon>
        <taxon>asterids</taxon>
        <taxon>campanulids</taxon>
        <taxon>Asterales</taxon>
        <taxon>Asteraceae</taxon>
        <taxon>Asteroideae</taxon>
        <taxon>Heliantheae alliance</taxon>
        <taxon>Heliantheae</taxon>
        <taxon>Helianthus</taxon>
    </lineage>
</organism>
<protein>
    <submittedName>
        <fullName evidence="1">Uncharacterized protein</fullName>
    </submittedName>
</protein>
<proteinExistence type="predicted"/>
<reference evidence="1" key="2">
    <citation type="submission" date="2020-06" db="EMBL/GenBank/DDBJ databases">
        <title>Helianthus annuus Genome sequencing and assembly Release 2.</title>
        <authorList>
            <person name="Gouzy J."/>
            <person name="Langlade N."/>
            <person name="Munos S."/>
        </authorList>
    </citation>
    <scope>NUCLEOTIDE SEQUENCE</scope>
    <source>
        <tissue evidence="1">Leaves</tissue>
    </source>
</reference>
<comment type="caution">
    <text evidence="1">The sequence shown here is derived from an EMBL/GenBank/DDBJ whole genome shotgun (WGS) entry which is preliminary data.</text>
</comment>
<dbReference type="Gramene" id="mRNA:HanXRQr2_Chr10g0438161">
    <property type="protein sequence ID" value="CDS:HanXRQr2_Chr10g0438161.1"/>
    <property type="gene ID" value="HanXRQr2_Chr10g0438161"/>
</dbReference>
<sequence>MNNFDYYMLCDYLNGYALNIETIISCHELWAIIMPRYLSAAGRGVTKYIKKSLTCLFTNLELATLLFNVMSKLQQ</sequence>
<reference evidence="1" key="1">
    <citation type="journal article" date="2017" name="Nature">
        <title>The sunflower genome provides insights into oil metabolism, flowering and Asterid evolution.</title>
        <authorList>
            <person name="Badouin H."/>
            <person name="Gouzy J."/>
            <person name="Grassa C.J."/>
            <person name="Murat F."/>
            <person name="Staton S.E."/>
            <person name="Cottret L."/>
            <person name="Lelandais-Briere C."/>
            <person name="Owens G.L."/>
            <person name="Carrere S."/>
            <person name="Mayjonade B."/>
            <person name="Legrand L."/>
            <person name="Gill N."/>
            <person name="Kane N.C."/>
            <person name="Bowers J.E."/>
            <person name="Hubner S."/>
            <person name="Bellec A."/>
            <person name="Berard A."/>
            <person name="Berges H."/>
            <person name="Blanchet N."/>
            <person name="Boniface M.C."/>
            <person name="Brunel D."/>
            <person name="Catrice O."/>
            <person name="Chaidir N."/>
            <person name="Claudel C."/>
            <person name="Donnadieu C."/>
            <person name="Faraut T."/>
            <person name="Fievet G."/>
            <person name="Helmstetter N."/>
            <person name="King M."/>
            <person name="Knapp S.J."/>
            <person name="Lai Z."/>
            <person name="Le Paslier M.C."/>
            <person name="Lippi Y."/>
            <person name="Lorenzon L."/>
            <person name="Mandel J.R."/>
            <person name="Marage G."/>
            <person name="Marchand G."/>
            <person name="Marquand E."/>
            <person name="Bret-Mestries E."/>
            <person name="Morien E."/>
            <person name="Nambeesan S."/>
            <person name="Nguyen T."/>
            <person name="Pegot-Espagnet P."/>
            <person name="Pouilly N."/>
            <person name="Raftis F."/>
            <person name="Sallet E."/>
            <person name="Schiex T."/>
            <person name="Thomas J."/>
            <person name="Vandecasteele C."/>
            <person name="Vares D."/>
            <person name="Vear F."/>
            <person name="Vautrin S."/>
            <person name="Crespi M."/>
            <person name="Mangin B."/>
            <person name="Burke J.M."/>
            <person name="Salse J."/>
            <person name="Munos S."/>
            <person name="Vincourt P."/>
            <person name="Rieseberg L.H."/>
            <person name="Langlade N.B."/>
        </authorList>
    </citation>
    <scope>NUCLEOTIDE SEQUENCE</scope>
    <source>
        <tissue evidence="1">Leaves</tissue>
    </source>
</reference>
<name>A0A9K3N4A3_HELAN</name>
<evidence type="ECO:0000313" key="2">
    <source>
        <dbReference type="Proteomes" id="UP000215914"/>
    </source>
</evidence>
<gene>
    <name evidence="1" type="ORF">HanXRQr2_Chr10g0438161</name>
</gene>